<evidence type="ECO:0000313" key="3">
    <source>
        <dbReference type="Proteomes" id="UP000008635"/>
    </source>
</evidence>
<evidence type="ECO:0000256" key="1">
    <source>
        <dbReference type="SAM" id="MobiDB-lite"/>
    </source>
</evidence>
<evidence type="ECO:0000313" key="2">
    <source>
        <dbReference type="EMBL" id="ADV68443.1"/>
    </source>
</evidence>
<dbReference type="HOGENOM" id="CLU_2823981_0_0_0"/>
<keyword evidence="3" id="KW-1185">Reference proteome</keyword>
<dbReference type="STRING" id="709986.Deima_2814"/>
<dbReference type="EMBL" id="CP002454">
    <property type="protein sequence ID" value="ADV68443.1"/>
    <property type="molecule type" value="Genomic_DNA"/>
</dbReference>
<dbReference type="KEGG" id="dmr:Deima_2814"/>
<gene>
    <name evidence="2" type="ordered locus">Deima_2814</name>
</gene>
<reference evidence="3" key="2">
    <citation type="submission" date="2011-01" db="EMBL/GenBank/DDBJ databases">
        <title>The complete genome of Deinococcus maricopensis DSM 21211.</title>
        <authorList>
            <consortium name="US DOE Joint Genome Institute (JGI-PGF)"/>
            <person name="Lucas S."/>
            <person name="Copeland A."/>
            <person name="Lapidus A."/>
            <person name="Goodwin L."/>
            <person name="Pitluck S."/>
            <person name="Kyrpides N."/>
            <person name="Mavromatis K."/>
            <person name="Pagani I."/>
            <person name="Ivanova N."/>
            <person name="Ovchinnikova G."/>
            <person name="Zeytun A."/>
            <person name="Detter J.C."/>
            <person name="Han C."/>
            <person name="Land M."/>
            <person name="Hauser L."/>
            <person name="Markowitz V."/>
            <person name="Cheng J.-F."/>
            <person name="Hugenholtz P."/>
            <person name="Woyke T."/>
            <person name="Wu D."/>
            <person name="Pukall R."/>
            <person name="Gehrich-Schroeter G."/>
            <person name="Brambilla E."/>
            <person name="Klenk H.-P."/>
            <person name="Eisen J.A."/>
        </authorList>
    </citation>
    <scope>NUCLEOTIDE SEQUENCE [LARGE SCALE GENOMIC DNA]</scope>
    <source>
        <strain evidence="3">DSM 21211 / LMG 22137 / NRRL B-23946 / LB-34</strain>
    </source>
</reference>
<dbReference type="RefSeq" id="WP_013557947.1">
    <property type="nucleotide sequence ID" value="NC_014958.1"/>
</dbReference>
<feature type="region of interest" description="Disordered" evidence="1">
    <location>
        <begin position="1"/>
        <end position="21"/>
    </location>
</feature>
<protein>
    <submittedName>
        <fullName evidence="2">Uncharacterized protein</fullName>
    </submittedName>
</protein>
<organism evidence="2 3">
    <name type="scientific">Deinococcus maricopensis (strain DSM 21211 / LMG 22137 / NRRL B-23946 / LB-34)</name>
    <dbReference type="NCBI Taxonomy" id="709986"/>
    <lineage>
        <taxon>Bacteria</taxon>
        <taxon>Thermotogati</taxon>
        <taxon>Deinococcota</taxon>
        <taxon>Deinococci</taxon>
        <taxon>Deinococcales</taxon>
        <taxon>Deinococcaceae</taxon>
        <taxon>Deinococcus</taxon>
    </lineage>
</organism>
<dbReference type="AlphaFoldDB" id="E8UBK4"/>
<dbReference type="Proteomes" id="UP000008635">
    <property type="component" value="Chromosome"/>
</dbReference>
<reference evidence="2 3" key="1">
    <citation type="journal article" date="2011" name="Stand. Genomic Sci.">
        <title>Complete genome sequence of Deinococcus maricopensis type strain (LB-34).</title>
        <authorList>
            <person name="Pukall R."/>
            <person name="Zeytun A."/>
            <person name="Lucas S."/>
            <person name="Lapidus A."/>
            <person name="Hammon N."/>
            <person name="Deshpande S."/>
            <person name="Nolan M."/>
            <person name="Cheng J.F."/>
            <person name="Pitluck S."/>
            <person name="Liolios K."/>
            <person name="Pagani I."/>
            <person name="Mikhailova N."/>
            <person name="Ivanova N."/>
            <person name="Mavromatis K."/>
            <person name="Pati A."/>
            <person name="Tapia R."/>
            <person name="Han C."/>
            <person name="Goodwin L."/>
            <person name="Chen A."/>
            <person name="Palaniappan K."/>
            <person name="Land M."/>
            <person name="Hauser L."/>
            <person name="Chang Y.J."/>
            <person name="Jeffries C.D."/>
            <person name="Brambilla E.M."/>
            <person name="Rohde M."/>
            <person name="Goker M."/>
            <person name="Detter J.C."/>
            <person name="Woyke T."/>
            <person name="Bristow J."/>
            <person name="Eisen J.A."/>
            <person name="Markowitz V."/>
            <person name="Hugenholtz P."/>
            <person name="Kyrpides N.C."/>
            <person name="Klenk H.P."/>
        </authorList>
    </citation>
    <scope>NUCLEOTIDE SEQUENCE [LARGE SCALE GENOMIC DNA]</scope>
    <source>
        <strain evidence="3">DSM 21211 / LMG 22137 / NRRL B-23946 / LB-34</strain>
    </source>
</reference>
<accession>E8UBK4</accession>
<name>E8UBK4_DEIML</name>
<sequence length="66" mass="7274">MSYVVMVSRPTEDPQSPTHQFRLTDAQGQPMTFSDMAQAEAARAQHLRDFPADSANVVPADTAERP</sequence>
<proteinExistence type="predicted"/>